<dbReference type="CDD" id="cd00075">
    <property type="entry name" value="HATPase"/>
    <property type="match status" value="1"/>
</dbReference>
<dbReference type="Proteomes" id="UP000177057">
    <property type="component" value="Unassembled WGS sequence"/>
</dbReference>
<keyword evidence="12 15" id="KW-1133">Transmembrane helix</keyword>
<dbReference type="Gene3D" id="3.30.450.20">
    <property type="entry name" value="PAS domain"/>
    <property type="match status" value="1"/>
</dbReference>
<evidence type="ECO:0000256" key="2">
    <source>
        <dbReference type="ARBA" id="ARBA00004141"/>
    </source>
</evidence>
<dbReference type="GO" id="GO:0000156">
    <property type="term" value="F:phosphorelay response regulator activity"/>
    <property type="evidence" value="ECO:0007669"/>
    <property type="project" value="TreeGrafter"/>
</dbReference>
<evidence type="ECO:0000256" key="13">
    <source>
        <dbReference type="ARBA" id="ARBA00023012"/>
    </source>
</evidence>
<dbReference type="GO" id="GO:0006355">
    <property type="term" value="P:regulation of DNA-templated transcription"/>
    <property type="evidence" value="ECO:0007669"/>
    <property type="project" value="InterPro"/>
</dbReference>
<dbReference type="Gene3D" id="6.10.340.10">
    <property type="match status" value="1"/>
</dbReference>
<evidence type="ECO:0000256" key="9">
    <source>
        <dbReference type="ARBA" id="ARBA00022741"/>
    </source>
</evidence>
<reference evidence="19 20" key="1">
    <citation type="journal article" date="2016" name="Nat. Commun.">
        <title>Thousands of microbial genomes shed light on interconnected biogeochemical processes in an aquifer system.</title>
        <authorList>
            <person name="Anantharaman K."/>
            <person name="Brown C.T."/>
            <person name="Hug L.A."/>
            <person name="Sharon I."/>
            <person name="Castelle C.J."/>
            <person name="Probst A.J."/>
            <person name="Thomas B.C."/>
            <person name="Singh A."/>
            <person name="Wilkins M.J."/>
            <person name="Karaoz U."/>
            <person name="Brodie E.L."/>
            <person name="Williams K.H."/>
            <person name="Hubbard S.S."/>
            <person name="Banfield J.F."/>
        </authorList>
    </citation>
    <scope>NUCLEOTIDE SEQUENCE [LARGE SCALE GENOMIC DNA]</scope>
</reference>
<evidence type="ECO:0000256" key="1">
    <source>
        <dbReference type="ARBA" id="ARBA00000085"/>
    </source>
</evidence>
<dbReference type="Pfam" id="PF00989">
    <property type="entry name" value="PAS"/>
    <property type="match status" value="1"/>
</dbReference>
<dbReference type="PANTHER" id="PTHR42878">
    <property type="entry name" value="TWO-COMPONENT HISTIDINE KINASE"/>
    <property type="match status" value="1"/>
</dbReference>
<feature type="domain" description="HAMP" evidence="18">
    <location>
        <begin position="50"/>
        <end position="102"/>
    </location>
</feature>
<name>A0A1F5N4B7_9BACT</name>
<dbReference type="CDD" id="cd06225">
    <property type="entry name" value="HAMP"/>
    <property type="match status" value="1"/>
</dbReference>
<evidence type="ECO:0000256" key="8">
    <source>
        <dbReference type="ARBA" id="ARBA00022692"/>
    </source>
</evidence>
<dbReference type="EC" id="2.7.13.3" evidence="4"/>
<dbReference type="PROSITE" id="PS50109">
    <property type="entry name" value="HIS_KIN"/>
    <property type="match status" value="1"/>
</dbReference>
<comment type="catalytic activity">
    <reaction evidence="1">
        <text>ATP + protein L-histidine = ADP + protein N-phospho-L-histidine.</text>
        <dbReference type="EC" id="2.7.13.3"/>
    </reaction>
</comment>
<dbReference type="CDD" id="cd00082">
    <property type="entry name" value="HisKA"/>
    <property type="match status" value="1"/>
</dbReference>
<evidence type="ECO:0000259" key="17">
    <source>
        <dbReference type="PROSITE" id="PS50112"/>
    </source>
</evidence>
<accession>A0A1F5N4B7</accession>
<evidence type="ECO:0000256" key="11">
    <source>
        <dbReference type="ARBA" id="ARBA00022840"/>
    </source>
</evidence>
<evidence type="ECO:0000256" key="6">
    <source>
        <dbReference type="ARBA" id="ARBA00022553"/>
    </source>
</evidence>
<dbReference type="InterPro" id="IPR005467">
    <property type="entry name" value="His_kinase_dom"/>
</dbReference>
<feature type="domain" description="PAS" evidence="17">
    <location>
        <begin position="114"/>
        <end position="166"/>
    </location>
</feature>
<dbReference type="SMART" id="SM00388">
    <property type="entry name" value="HisKA"/>
    <property type="match status" value="1"/>
</dbReference>
<dbReference type="FunFam" id="3.30.565.10:FF:000023">
    <property type="entry name" value="PAS domain-containing sensor histidine kinase"/>
    <property type="match status" value="1"/>
</dbReference>
<keyword evidence="13" id="KW-0902">Two-component regulatory system</keyword>
<comment type="caution">
    <text evidence="19">The sequence shown here is derived from an EMBL/GenBank/DDBJ whole genome shotgun (WGS) entry which is preliminary data.</text>
</comment>
<dbReference type="GO" id="GO:0000155">
    <property type="term" value="F:phosphorelay sensor kinase activity"/>
    <property type="evidence" value="ECO:0007669"/>
    <property type="project" value="InterPro"/>
</dbReference>
<dbReference type="PANTHER" id="PTHR42878:SF7">
    <property type="entry name" value="SENSOR HISTIDINE KINASE GLRK"/>
    <property type="match status" value="1"/>
</dbReference>
<dbReference type="InterPro" id="IPR003660">
    <property type="entry name" value="HAMP_dom"/>
</dbReference>
<evidence type="ECO:0000256" key="4">
    <source>
        <dbReference type="ARBA" id="ARBA00012438"/>
    </source>
</evidence>
<dbReference type="EMBL" id="MFDV01000008">
    <property type="protein sequence ID" value="OGE72457.1"/>
    <property type="molecule type" value="Genomic_DNA"/>
</dbReference>
<evidence type="ECO:0000313" key="20">
    <source>
        <dbReference type="Proteomes" id="UP000177057"/>
    </source>
</evidence>
<evidence type="ECO:0000256" key="7">
    <source>
        <dbReference type="ARBA" id="ARBA00022679"/>
    </source>
</evidence>
<keyword evidence="6" id="KW-0597">Phosphoprotein</keyword>
<evidence type="ECO:0000256" key="15">
    <source>
        <dbReference type="SAM" id="Phobius"/>
    </source>
</evidence>
<keyword evidence="8 15" id="KW-0812">Transmembrane</keyword>
<dbReference type="SUPFAM" id="SSF47384">
    <property type="entry name" value="Homodimeric domain of signal transducing histidine kinase"/>
    <property type="match status" value="1"/>
</dbReference>
<evidence type="ECO:0000256" key="5">
    <source>
        <dbReference type="ARBA" id="ARBA00022475"/>
    </source>
</evidence>
<dbReference type="InterPro" id="IPR050351">
    <property type="entry name" value="BphY/WalK/GraS-like"/>
</dbReference>
<dbReference type="SUPFAM" id="SSF55785">
    <property type="entry name" value="PYP-like sensor domain (PAS domain)"/>
    <property type="match status" value="1"/>
</dbReference>
<keyword evidence="5" id="KW-1003">Cell membrane</keyword>
<feature type="transmembrane region" description="Helical" evidence="15">
    <location>
        <begin position="31"/>
        <end position="53"/>
    </location>
</feature>
<keyword evidence="10" id="KW-0418">Kinase</keyword>
<dbReference type="PROSITE" id="PS50885">
    <property type="entry name" value="HAMP"/>
    <property type="match status" value="1"/>
</dbReference>
<feature type="domain" description="Histidine kinase" evidence="16">
    <location>
        <begin position="240"/>
        <end position="460"/>
    </location>
</feature>
<dbReference type="InterPro" id="IPR036097">
    <property type="entry name" value="HisK_dim/P_sf"/>
</dbReference>
<dbReference type="PROSITE" id="PS50112">
    <property type="entry name" value="PAS"/>
    <property type="match status" value="1"/>
</dbReference>
<protein>
    <recommendedName>
        <fullName evidence="4">histidine kinase</fullName>
        <ecNumber evidence="4">2.7.13.3</ecNumber>
    </recommendedName>
</protein>
<evidence type="ECO:0000256" key="12">
    <source>
        <dbReference type="ARBA" id="ARBA00022989"/>
    </source>
</evidence>
<dbReference type="Pfam" id="PF00512">
    <property type="entry name" value="HisKA"/>
    <property type="match status" value="1"/>
</dbReference>
<dbReference type="Pfam" id="PF02518">
    <property type="entry name" value="HATPase_c"/>
    <property type="match status" value="1"/>
</dbReference>
<evidence type="ECO:0000313" key="19">
    <source>
        <dbReference type="EMBL" id="OGE72457.1"/>
    </source>
</evidence>
<organism evidence="19 20">
    <name type="scientific">Candidatus Daviesbacteria bacterium RIFCSPLOWO2_02_FULL_38_15</name>
    <dbReference type="NCBI Taxonomy" id="1797794"/>
    <lineage>
        <taxon>Bacteria</taxon>
        <taxon>Candidatus Daviesiibacteriota</taxon>
    </lineage>
</organism>
<dbReference type="CDD" id="cd00130">
    <property type="entry name" value="PAS"/>
    <property type="match status" value="1"/>
</dbReference>
<dbReference type="SMART" id="SM00387">
    <property type="entry name" value="HATPase_c"/>
    <property type="match status" value="1"/>
</dbReference>
<dbReference type="InterPro" id="IPR004358">
    <property type="entry name" value="Sig_transdc_His_kin-like_C"/>
</dbReference>
<evidence type="ECO:0000256" key="10">
    <source>
        <dbReference type="ARBA" id="ARBA00022777"/>
    </source>
</evidence>
<dbReference type="SUPFAM" id="SSF55874">
    <property type="entry name" value="ATPase domain of HSP90 chaperone/DNA topoisomerase II/histidine kinase"/>
    <property type="match status" value="1"/>
</dbReference>
<dbReference type="InterPro" id="IPR000014">
    <property type="entry name" value="PAS"/>
</dbReference>
<evidence type="ECO:0000256" key="3">
    <source>
        <dbReference type="ARBA" id="ARBA00004236"/>
    </source>
</evidence>
<dbReference type="SUPFAM" id="SSF158472">
    <property type="entry name" value="HAMP domain-like"/>
    <property type="match status" value="1"/>
</dbReference>
<dbReference type="InterPro" id="IPR003661">
    <property type="entry name" value="HisK_dim/P_dom"/>
</dbReference>
<dbReference type="STRING" id="1797794.A3H40_04400"/>
<keyword evidence="14 15" id="KW-0472">Membrane</keyword>
<dbReference type="GO" id="GO:0030295">
    <property type="term" value="F:protein kinase activator activity"/>
    <property type="evidence" value="ECO:0007669"/>
    <property type="project" value="TreeGrafter"/>
</dbReference>
<dbReference type="InterPro" id="IPR003594">
    <property type="entry name" value="HATPase_dom"/>
</dbReference>
<dbReference type="GO" id="GO:0005886">
    <property type="term" value="C:plasma membrane"/>
    <property type="evidence" value="ECO:0007669"/>
    <property type="project" value="UniProtKB-SubCell"/>
</dbReference>
<dbReference type="NCBIfam" id="TIGR00229">
    <property type="entry name" value="sensory_box"/>
    <property type="match status" value="1"/>
</dbReference>
<evidence type="ECO:0000259" key="18">
    <source>
        <dbReference type="PROSITE" id="PS50885"/>
    </source>
</evidence>
<keyword evidence="9" id="KW-0547">Nucleotide-binding</keyword>
<keyword evidence="11" id="KW-0067">ATP-binding</keyword>
<dbReference type="Pfam" id="PF00672">
    <property type="entry name" value="HAMP"/>
    <property type="match status" value="1"/>
</dbReference>
<dbReference type="SMART" id="SM00304">
    <property type="entry name" value="HAMP"/>
    <property type="match status" value="1"/>
</dbReference>
<dbReference type="PRINTS" id="PR00344">
    <property type="entry name" value="BCTRLSENSOR"/>
</dbReference>
<dbReference type="GO" id="GO:0005524">
    <property type="term" value="F:ATP binding"/>
    <property type="evidence" value="ECO:0007669"/>
    <property type="project" value="UniProtKB-KW"/>
</dbReference>
<dbReference type="SMART" id="SM00091">
    <property type="entry name" value="PAS"/>
    <property type="match status" value="1"/>
</dbReference>
<proteinExistence type="predicted"/>
<keyword evidence="7" id="KW-0808">Transferase</keyword>
<evidence type="ECO:0000259" key="16">
    <source>
        <dbReference type="PROSITE" id="PS50109"/>
    </source>
</evidence>
<dbReference type="InterPro" id="IPR036890">
    <property type="entry name" value="HATPase_C_sf"/>
</dbReference>
<dbReference type="Gene3D" id="3.30.565.10">
    <property type="entry name" value="Histidine kinase-like ATPase, C-terminal domain"/>
    <property type="match status" value="1"/>
</dbReference>
<dbReference type="GO" id="GO:0007234">
    <property type="term" value="P:osmosensory signaling via phosphorelay pathway"/>
    <property type="evidence" value="ECO:0007669"/>
    <property type="project" value="TreeGrafter"/>
</dbReference>
<comment type="subcellular location">
    <subcellularLocation>
        <location evidence="3">Cell membrane</location>
    </subcellularLocation>
    <subcellularLocation>
        <location evidence="2">Membrane</location>
        <topology evidence="2">Multi-pass membrane protein</topology>
    </subcellularLocation>
</comment>
<dbReference type="AlphaFoldDB" id="A0A1F5N4B7"/>
<evidence type="ECO:0000256" key="14">
    <source>
        <dbReference type="ARBA" id="ARBA00023136"/>
    </source>
</evidence>
<dbReference type="InterPro" id="IPR013767">
    <property type="entry name" value="PAS_fold"/>
</dbReference>
<feature type="transmembrane region" description="Helical" evidence="15">
    <location>
        <begin position="5"/>
        <end position="25"/>
    </location>
</feature>
<sequence length="483" mass="53020">MHSTLLVKIASVITLGVLTSLFIALFLSQNIIFSAAAGILVICIANTIIYFLLKPLRKLVNSFESLGRGNFNQRVDIRSGDEFETIGKHFNEMADTVAKACQSLEREKDIAIAKESKLSEVLSSIVDGVIALDFNKNIILSNKAAEELTGYGEQELQGQSIDRLIHLFDGQEEVISKAYCQTSFNKSVKLIGKNGKQAGINLLSSRSNQTVQTNLSCVLILHDLSKEEELERMKLDFVSMASHELKTPLTSIIGYLSVFVSENKGKITKEELKLVERSLASSQQLFNLVQNLLNVNKIERDQMSVSIEILDYSPILSKAVEELKNQAGLKNIVLALDIPSAPLPKILGDRMRIEEVITNLINNAVSYTNPGGKVEVTVSTSPNEVTTTVADNGVGIPKEALPHLFNKFFRVSNASQQMSKGTGLGLYITKSIIEKLNGKIWVESEFGKGSKFTFTLPLTSQTAGLLNSNQFTNQAIQSGALNY</sequence>
<gene>
    <name evidence="19" type="ORF">A3H40_04400</name>
</gene>
<dbReference type="Gene3D" id="1.10.287.130">
    <property type="match status" value="1"/>
</dbReference>
<dbReference type="InterPro" id="IPR035965">
    <property type="entry name" value="PAS-like_dom_sf"/>
</dbReference>